<evidence type="ECO:0000313" key="1">
    <source>
        <dbReference type="EMBL" id="GGA74964.1"/>
    </source>
</evidence>
<sequence>MKDRRIWFLKRGTGRFRVRNRCRMRVWMGHGLFRLRDGGVVRLSHSWTPVRLLQLI</sequence>
<dbReference type="AlphaFoldDB" id="A0A916W7V7"/>
<accession>A0A916W7V7</accession>
<organism evidence="1 2">
    <name type="scientific">Edaphobacter acidisoli</name>
    <dbReference type="NCBI Taxonomy" id="2040573"/>
    <lineage>
        <taxon>Bacteria</taxon>
        <taxon>Pseudomonadati</taxon>
        <taxon>Acidobacteriota</taxon>
        <taxon>Terriglobia</taxon>
        <taxon>Terriglobales</taxon>
        <taxon>Acidobacteriaceae</taxon>
        <taxon>Edaphobacter</taxon>
    </lineage>
</organism>
<reference evidence="1" key="1">
    <citation type="journal article" date="2014" name="Int. J. Syst. Evol. Microbiol.">
        <title>Complete genome sequence of Corynebacterium casei LMG S-19264T (=DSM 44701T), isolated from a smear-ripened cheese.</title>
        <authorList>
            <consortium name="US DOE Joint Genome Institute (JGI-PGF)"/>
            <person name="Walter F."/>
            <person name="Albersmeier A."/>
            <person name="Kalinowski J."/>
            <person name="Ruckert C."/>
        </authorList>
    </citation>
    <scope>NUCLEOTIDE SEQUENCE</scope>
    <source>
        <strain evidence="1">CGMCC 1.15447</strain>
    </source>
</reference>
<proteinExistence type="predicted"/>
<dbReference type="EMBL" id="BMJB01000002">
    <property type="protein sequence ID" value="GGA74964.1"/>
    <property type="molecule type" value="Genomic_DNA"/>
</dbReference>
<evidence type="ECO:0000313" key="2">
    <source>
        <dbReference type="Proteomes" id="UP000648801"/>
    </source>
</evidence>
<protein>
    <submittedName>
        <fullName evidence="1">Uncharacterized protein</fullName>
    </submittedName>
</protein>
<gene>
    <name evidence="1" type="ORF">GCM10011507_27950</name>
</gene>
<dbReference type="Proteomes" id="UP000648801">
    <property type="component" value="Unassembled WGS sequence"/>
</dbReference>
<keyword evidence="2" id="KW-1185">Reference proteome</keyword>
<comment type="caution">
    <text evidence="1">The sequence shown here is derived from an EMBL/GenBank/DDBJ whole genome shotgun (WGS) entry which is preliminary data.</text>
</comment>
<name>A0A916W7V7_9BACT</name>
<reference evidence="1" key="2">
    <citation type="submission" date="2020-09" db="EMBL/GenBank/DDBJ databases">
        <authorList>
            <person name="Sun Q."/>
            <person name="Zhou Y."/>
        </authorList>
    </citation>
    <scope>NUCLEOTIDE SEQUENCE</scope>
    <source>
        <strain evidence="1">CGMCC 1.15447</strain>
    </source>
</reference>